<sequence length="96" mass="10768">MQDTHHAQVAVIKLSEKQVMMLISAEISLTLEVTGDGKPLWKTPPKQMVVAKPLQMRVQATYISLSLRFTPSIHSVPPDFILRCIGRRIKAISCQN</sequence>
<protein>
    <submittedName>
        <fullName evidence="1">Uncharacterized protein</fullName>
    </submittedName>
</protein>
<dbReference type="EMBL" id="FNEW01000010">
    <property type="protein sequence ID" value="SDK49986.1"/>
    <property type="molecule type" value="Genomic_DNA"/>
</dbReference>
<organism evidence="1 2">
    <name type="scientific">Agrobacterium fabrum</name>
    <dbReference type="NCBI Taxonomy" id="1176649"/>
    <lineage>
        <taxon>Bacteria</taxon>
        <taxon>Pseudomonadati</taxon>
        <taxon>Pseudomonadota</taxon>
        <taxon>Alphaproteobacteria</taxon>
        <taxon>Hyphomicrobiales</taxon>
        <taxon>Rhizobiaceae</taxon>
        <taxon>Rhizobium/Agrobacterium group</taxon>
        <taxon>Agrobacterium</taxon>
        <taxon>Agrobacterium tumefaciens complex</taxon>
    </lineage>
</organism>
<reference evidence="1 2" key="1">
    <citation type="submission" date="2016-10" db="EMBL/GenBank/DDBJ databases">
        <authorList>
            <person name="Varghese N."/>
            <person name="Submissions S."/>
        </authorList>
    </citation>
    <scope>NUCLEOTIDE SEQUENCE [LARGE SCALE GENOMIC DNA]</scope>
    <source>
        <strain evidence="1 2">PDC82</strain>
    </source>
</reference>
<gene>
    <name evidence="1" type="ORF">SAMN05428983_5125</name>
</gene>
<name>A0A7Z7FU90_9HYPH</name>
<evidence type="ECO:0000313" key="2">
    <source>
        <dbReference type="Proteomes" id="UP000198917"/>
    </source>
</evidence>
<accession>A0A7Z7FU90</accession>
<evidence type="ECO:0000313" key="1">
    <source>
        <dbReference type="EMBL" id="SDK49986.1"/>
    </source>
</evidence>
<proteinExistence type="predicted"/>
<dbReference type="AlphaFoldDB" id="A0A7Z7FU90"/>
<dbReference type="Proteomes" id="UP000198917">
    <property type="component" value="Unassembled WGS sequence"/>
</dbReference>
<comment type="caution">
    <text evidence="1">The sequence shown here is derived from an EMBL/GenBank/DDBJ whole genome shotgun (WGS) entry which is preliminary data.</text>
</comment>